<evidence type="ECO:0000256" key="2">
    <source>
        <dbReference type="ARBA" id="ARBA00022553"/>
    </source>
</evidence>
<dbReference type="PANTHER" id="PTHR45527">
    <property type="entry name" value="NONRIBOSOMAL PEPTIDE SYNTHETASE"/>
    <property type="match status" value="1"/>
</dbReference>
<feature type="domain" description="Carrier" evidence="6">
    <location>
        <begin position="992"/>
        <end position="1069"/>
    </location>
</feature>
<evidence type="ECO:0000256" key="5">
    <source>
        <dbReference type="RuleBase" id="RU003694"/>
    </source>
</evidence>
<gene>
    <name evidence="8" type="primary">TAS1</name>
    <name evidence="8" type="ORF">Forpe1208_v012716</name>
</gene>
<keyword evidence="2" id="KW-0597">Phosphoprotein</keyword>
<dbReference type="InterPro" id="IPR020845">
    <property type="entry name" value="AMP-binding_CS"/>
</dbReference>
<evidence type="ECO:0000259" key="7">
    <source>
        <dbReference type="PROSITE" id="PS52004"/>
    </source>
</evidence>
<dbReference type="Pfam" id="PF02801">
    <property type="entry name" value="Ketoacyl-synt_C"/>
    <property type="match status" value="1"/>
</dbReference>
<dbReference type="Proteomes" id="UP000694050">
    <property type="component" value="Unassembled WGS sequence"/>
</dbReference>
<dbReference type="GO" id="GO:0005737">
    <property type="term" value="C:cytoplasm"/>
    <property type="evidence" value="ECO:0007669"/>
    <property type="project" value="TreeGrafter"/>
</dbReference>
<dbReference type="Pfam" id="PF00501">
    <property type="entry name" value="AMP-binding"/>
    <property type="match status" value="1"/>
</dbReference>
<dbReference type="EMBL" id="JAELUQ010000010">
    <property type="protein sequence ID" value="KAG7407204.1"/>
    <property type="molecule type" value="Genomic_DNA"/>
</dbReference>
<comment type="caution">
    <text evidence="8">The sequence shown here is derived from an EMBL/GenBank/DDBJ whole genome shotgun (WGS) entry which is preliminary data.</text>
</comment>
<protein>
    <submittedName>
        <fullName evidence="8">Hybrid PKS-NRPS synthetase TAS1</fullName>
    </submittedName>
</protein>
<evidence type="ECO:0000256" key="1">
    <source>
        <dbReference type="ARBA" id="ARBA00022450"/>
    </source>
</evidence>
<evidence type="ECO:0000256" key="3">
    <source>
        <dbReference type="ARBA" id="ARBA00022598"/>
    </source>
</evidence>
<dbReference type="PROSITE" id="PS00455">
    <property type="entry name" value="AMP_BINDING"/>
    <property type="match status" value="1"/>
</dbReference>
<keyword evidence="1" id="KW-0596">Phosphopantetheine</keyword>
<dbReference type="CDD" id="cd05930">
    <property type="entry name" value="A_NRPS"/>
    <property type="match status" value="1"/>
</dbReference>
<keyword evidence="3" id="KW-0436">Ligase</keyword>
<proteinExistence type="inferred from homology"/>
<dbReference type="PROSITE" id="PS52004">
    <property type="entry name" value="KS3_2"/>
    <property type="match status" value="1"/>
</dbReference>
<dbReference type="PROSITE" id="PS50075">
    <property type="entry name" value="CARRIER"/>
    <property type="match status" value="1"/>
</dbReference>
<dbReference type="GO" id="GO:0016874">
    <property type="term" value="F:ligase activity"/>
    <property type="evidence" value="ECO:0007669"/>
    <property type="project" value="UniProtKB-KW"/>
</dbReference>
<dbReference type="CDD" id="cd00833">
    <property type="entry name" value="PKS"/>
    <property type="match status" value="1"/>
</dbReference>
<name>A0A8J5NLT7_FUSOX</name>
<feature type="domain" description="Ketosynthase family 3 (KS3)" evidence="7">
    <location>
        <begin position="1114"/>
        <end position="1533"/>
    </location>
</feature>
<dbReference type="Pfam" id="PF00109">
    <property type="entry name" value="ketoacyl-synt"/>
    <property type="match status" value="1"/>
</dbReference>
<dbReference type="Pfam" id="PF00550">
    <property type="entry name" value="PP-binding"/>
    <property type="match status" value="1"/>
</dbReference>
<dbReference type="InterPro" id="IPR009081">
    <property type="entry name" value="PP-bd_ACP"/>
</dbReference>
<keyword evidence="4 5" id="KW-0808">Transferase</keyword>
<evidence type="ECO:0000313" key="9">
    <source>
        <dbReference type="Proteomes" id="UP000694050"/>
    </source>
</evidence>
<dbReference type="SMART" id="SM00825">
    <property type="entry name" value="PKS_KS"/>
    <property type="match status" value="1"/>
</dbReference>
<dbReference type="InterPro" id="IPR001242">
    <property type="entry name" value="Condensation_dom"/>
</dbReference>
<dbReference type="InterPro" id="IPR000873">
    <property type="entry name" value="AMP-dep_synth/lig_dom"/>
</dbReference>
<dbReference type="PANTHER" id="PTHR45527:SF1">
    <property type="entry name" value="FATTY ACID SYNTHASE"/>
    <property type="match status" value="1"/>
</dbReference>
<dbReference type="InterPro" id="IPR014031">
    <property type="entry name" value="Ketoacyl_synth_C"/>
</dbReference>
<dbReference type="GO" id="GO:0044550">
    <property type="term" value="P:secondary metabolite biosynthetic process"/>
    <property type="evidence" value="ECO:0007669"/>
    <property type="project" value="TreeGrafter"/>
</dbReference>
<evidence type="ECO:0000313" key="8">
    <source>
        <dbReference type="EMBL" id="KAG7407204.1"/>
    </source>
</evidence>
<dbReference type="InterPro" id="IPR014030">
    <property type="entry name" value="Ketoacyl_synth_N"/>
</dbReference>
<accession>A0A8J5NLT7</accession>
<dbReference type="GO" id="GO:0016740">
    <property type="term" value="F:transferase activity"/>
    <property type="evidence" value="ECO:0007669"/>
    <property type="project" value="UniProtKB-KW"/>
</dbReference>
<dbReference type="InterPro" id="IPR020841">
    <property type="entry name" value="PKS_Beta-ketoAc_synthase_dom"/>
</dbReference>
<dbReference type="Pfam" id="PF00668">
    <property type="entry name" value="Condensation"/>
    <property type="match status" value="1"/>
</dbReference>
<sequence length="1571" mass="171557">MPFFTNDMCLLSGHRDNDFQSVAPCRIYPLTKSQEGIWIEHQADPKSSKYHLVLCLDLSKHGDGNDPSIGEINDVIHAIADRHGITRSTIAAIGGKPHILEYPSDSVVQDIRIMVSETAIVPEQFVAEVTRRPFSLDKEFPVRWIVLKNSDSYMLIVIGHHIAMDGQSMSVLSSELMGRLKYPEADFAISSEFSKMHAIERAWTMSSNYAESKETIAGQVRTQNQTGWPVPVLPAEGSSLPYRKIDSWQTFPKSELEGWANMYGTSWFRVATALVGLVVANVTRPPLGQDEVLAVGFGGRPQEMGSTVGQFANALPVNVGFWDTLTTRGPQQGTFRELVKGIARNVSAVKRAQMLAPIEVAQACREFNIDYKPPRVAITYSPKLSDEKHRLFPVEGAWNLFFPFHEYESEVRCGLVYDPSIFSADAVKDIRSTFERLVSLSKQESVKLFEMLEWLPMYPSVPEPGMDINTAAINPLQHFHHFFDAHAQTRPTALALDCQELGISMTYGELYSSTQLKAKGLLSRDVGRGDRVVIHLPRGFAVVEWIVAILKAGAAFIYLDPEYNQHQKSIILSDCQPKLVIDEDLAAELEYANKASGSSVEEASYHTADNDLAYMVYTSGSTGKPKGVMIEHGNVSAYARAIKDVYKTGFGGRVLQIATFSFDGSILELVASLCTGATLCFAQYPKELVGEYLGDVIKESRISFMHVTPTSLEALAMEGELPTLRQISVGGEPPSRQLFVRWNPYVDLVNAYGPTETTVVVAGNKIDRLSEIPETMSVGRPNRGSNIYICTEDLKIISRAGVIGEVCIAGAQVGRGYNGISHEASRNFTSDSQGTRWYRSGDRGMYMEDGSLVITGRIDRELKIRGFRISPEEIEEAILDAGLGVTEVSVQPTEDGTGLLAFLSPATVSIPDLVAILKDHLPSQKIPSQFVPLGSLPVNRNGKTDHKTVKETRSGLLQSFYRSKEEPSVGRPREDIKSFSEHEVAANEKAAHVEDTTVETVKQIWQQVIGVSSPLSSNVNFFDIGGHSLHVPKLHKKLKESFPGTKIRVTDLFHQSTIEQQAALCHTHQKKNKAAGFDSLTPSTMGSTSTSPSPIPSLASSFIPVPTPNTVLDQDEIAVVGIAGRFPGAQDADTFYTKLLQDYLAIIDSSKDGHKRDTLPGNIWVPKAGVLDNIEEFDPAFWHLSEEEATEMDPQQRLFLDVAYEALTDAGYFHQNDETMVKTQERIGLFIGCANNAYHLHTESVASDPFLRENRGFVAPSISARTAYHLNLTGPNATVQTSCSSGTVALSMACDAIRLGRCDTAVVGGVSVQLFNGGYVTRQGQIFSPRGECNPFDARADGTVPSDGVVAVVLKKYSSAVKDSTPVYAKILGTSTGSDGALEKAGYQVPSPRGQAEVIKSAWKIAGVSPKNLVYAEIHGSGTPFGDALELEGLSLAMEELGNQNHRFVVGSTKGNIGNTQQASGLVSLIKLCKSMQGGVVPRTRGFEIPNETISPDLPIDLASKPTNVGPGDILVVSATGWGGVNSHTVLAFPDEHLHKRTTRRVPAGRFNRRTFAAPRLSTKEGSAVVN</sequence>
<dbReference type="GO" id="GO:0031177">
    <property type="term" value="F:phosphopantetheine binding"/>
    <property type="evidence" value="ECO:0007669"/>
    <property type="project" value="TreeGrafter"/>
</dbReference>
<evidence type="ECO:0000259" key="6">
    <source>
        <dbReference type="PROSITE" id="PS50075"/>
    </source>
</evidence>
<organism evidence="8 9">
    <name type="scientific">Fusarium oxysporum f. sp. rapae</name>
    <dbReference type="NCBI Taxonomy" id="485398"/>
    <lineage>
        <taxon>Eukaryota</taxon>
        <taxon>Fungi</taxon>
        <taxon>Dikarya</taxon>
        <taxon>Ascomycota</taxon>
        <taxon>Pezizomycotina</taxon>
        <taxon>Sordariomycetes</taxon>
        <taxon>Hypocreomycetidae</taxon>
        <taxon>Hypocreales</taxon>
        <taxon>Nectriaceae</taxon>
        <taxon>Fusarium</taxon>
        <taxon>Fusarium oxysporum species complex</taxon>
    </lineage>
</organism>
<dbReference type="GO" id="GO:0043041">
    <property type="term" value="P:amino acid activation for nonribosomal peptide biosynthetic process"/>
    <property type="evidence" value="ECO:0007669"/>
    <property type="project" value="TreeGrafter"/>
</dbReference>
<reference evidence="8" key="1">
    <citation type="submission" date="2021-04" db="EMBL/GenBank/DDBJ databases">
        <title>First draft genome resource for Brassicaceae pathogens Fusarium oxysporum f. sp. raphani and Fusarium oxysporum f. sp. rapae.</title>
        <authorList>
            <person name="Asai S."/>
        </authorList>
    </citation>
    <scope>NUCLEOTIDE SEQUENCE</scope>
    <source>
        <strain evidence="8">Tf1208</strain>
    </source>
</reference>
<evidence type="ECO:0000256" key="4">
    <source>
        <dbReference type="ARBA" id="ARBA00022679"/>
    </source>
</evidence>
<comment type="similarity">
    <text evidence="5">Belongs to the thiolase-like superfamily. Beta-ketoacyl-ACP synthases family.</text>
</comment>